<keyword evidence="1" id="KW-0175">Coiled coil</keyword>
<feature type="coiled-coil region" evidence="1">
    <location>
        <begin position="131"/>
        <end position="158"/>
    </location>
</feature>
<dbReference type="STRING" id="1122184.SAMN02745176_03344"/>
<dbReference type="InterPro" id="IPR036390">
    <property type="entry name" value="WH_DNA-bd_sf"/>
</dbReference>
<dbReference type="OrthoDB" id="10009699at2"/>
<dbReference type="Gene3D" id="1.10.10.10">
    <property type="entry name" value="Winged helix-like DNA-binding domain superfamily/Winged helix DNA-binding domain"/>
    <property type="match status" value="1"/>
</dbReference>
<keyword evidence="4" id="KW-1185">Reference proteome</keyword>
<evidence type="ECO:0000259" key="2">
    <source>
        <dbReference type="Pfam" id="PF14947"/>
    </source>
</evidence>
<accession>A0A1M6IPF6</accession>
<proteinExistence type="predicted"/>
<gene>
    <name evidence="3" type="ORF">SAMN02745176_03344</name>
</gene>
<organism evidence="3 4">
    <name type="scientific">Lutispora thermophila DSM 19022</name>
    <dbReference type="NCBI Taxonomy" id="1122184"/>
    <lineage>
        <taxon>Bacteria</taxon>
        <taxon>Bacillati</taxon>
        <taxon>Bacillota</taxon>
        <taxon>Clostridia</taxon>
        <taxon>Lutisporales</taxon>
        <taxon>Lutisporaceae</taxon>
        <taxon>Lutispora</taxon>
    </lineage>
</organism>
<reference evidence="3 4" key="1">
    <citation type="submission" date="2016-11" db="EMBL/GenBank/DDBJ databases">
        <authorList>
            <person name="Jaros S."/>
            <person name="Januszkiewicz K."/>
            <person name="Wedrychowicz H."/>
        </authorList>
    </citation>
    <scope>NUCLEOTIDE SEQUENCE [LARGE SCALE GENOMIC DNA]</scope>
    <source>
        <strain evidence="3 4">DSM 19022</strain>
    </source>
</reference>
<dbReference type="InterPro" id="IPR036388">
    <property type="entry name" value="WH-like_DNA-bd_sf"/>
</dbReference>
<dbReference type="EMBL" id="FQZS01000036">
    <property type="protein sequence ID" value="SHJ36298.1"/>
    <property type="molecule type" value="Genomic_DNA"/>
</dbReference>
<dbReference type="SUPFAM" id="SSF46785">
    <property type="entry name" value="Winged helix' DNA-binding domain"/>
    <property type="match status" value="1"/>
</dbReference>
<evidence type="ECO:0000313" key="3">
    <source>
        <dbReference type="EMBL" id="SHJ36298.1"/>
    </source>
</evidence>
<sequence>MSEPITMEDAHKGIDEFDELVEDVQKHLSGRLEKIQKRLNSIEEMLSEAQRGDRGKGKGFGKAKKITKGAMAAVAKSAVDVELLASQEEAVGDIKLEAAGLLDRIKKAAKSKDAITEDEGQKIAELVAKIKDEFLQKVENLEKRIDVINDGINLYEKTAGKEKTKKPIAESKAEPINDIDKAYAFICEMYEDLSKRFDILEKKLDKIERKIEKELPGISFKNSSRIKKSMIGKVIDGFKGLFKKDPQFAEVAHKIENQASERAEEMDIGYEGDEPRIYKAKRERFKFGKFDANVLLPAIEDRTDDEFKENLYSKYSDTDKADTEYEMQNKRIDKLLEKGYIEKVDGRYRITDKGKEAAREVNKEFEFTSYDVNVVFDYINRNNGQLSLEMLKEELEKDYKTKEEIDKQYKYLQKRIKSNLENGYLAKNSEGNYVITDKGKRAAAKLKLKKDKENSIAL</sequence>
<protein>
    <submittedName>
        <fullName evidence="3">Winged helix-turn-helix</fullName>
    </submittedName>
</protein>
<dbReference type="Pfam" id="PF14947">
    <property type="entry name" value="HTH_45"/>
    <property type="match status" value="1"/>
</dbReference>
<feature type="coiled-coil region" evidence="1">
    <location>
        <begin position="25"/>
        <end position="52"/>
    </location>
</feature>
<feature type="domain" description="ArnR1-like winged helix-turn-helix" evidence="2">
    <location>
        <begin position="320"/>
        <end position="363"/>
    </location>
</feature>
<dbReference type="RefSeq" id="WP_073027799.1">
    <property type="nucleotide sequence ID" value="NZ_FQZS01000036.1"/>
</dbReference>
<evidence type="ECO:0000313" key="4">
    <source>
        <dbReference type="Proteomes" id="UP000184442"/>
    </source>
</evidence>
<dbReference type="AlphaFoldDB" id="A0A1M6IPF6"/>
<name>A0A1M6IPF6_9FIRM</name>
<dbReference type="Proteomes" id="UP000184442">
    <property type="component" value="Unassembled WGS sequence"/>
</dbReference>
<evidence type="ECO:0000256" key="1">
    <source>
        <dbReference type="SAM" id="Coils"/>
    </source>
</evidence>
<dbReference type="InterPro" id="IPR038723">
    <property type="entry name" value="ArnR1-like_HTH"/>
</dbReference>